<dbReference type="EMBL" id="DPBP01000003">
    <property type="protein sequence ID" value="HCE16331.1"/>
    <property type="molecule type" value="Genomic_DNA"/>
</dbReference>
<feature type="transmembrane region" description="Helical" evidence="1">
    <location>
        <begin position="12"/>
        <end position="35"/>
    </location>
</feature>
<evidence type="ECO:0000313" key="2">
    <source>
        <dbReference type="EMBL" id="HCE16331.1"/>
    </source>
</evidence>
<evidence type="ECO:0000313" key="3">
    <source>
        <dbReference type="Proteomes" id="UP000264141"/>
    </source>
</evidence>
<feature type="transmembrane region" description="Helical" evidence="1">
    <location>
        <begin position="151"/>
        <end position="171"/>
    </location>
</feature>
<dbReference type="STRING" id="229919.GCA_001050195_00546"/>
<reference evidence="2 3" key="1">
    <citation type="journal article" date="2018" name="Nat. Biotechnol.">
        <title>A standardized bacterial taxonomy based on genome phylogeny substantially revises the tree of life.</title>
        <authorList>
            <person name="Parks D.H."/>
            <person name="Chuvochina M."/>
            <person name="Waite D.W."/>
            <person name="Rinke C."/>
            <person name="Skarshewski A."/>
            <person name="Chaumeil P.A."/>
            <person name="Hugenholtz P."/>
        </authorList>
    </citation>
    <scope>NUCLEOTIDE SEQUENCE [LARGE SCALE GENOMIC DNA]</scope>
    <source>
        <strain evidence="2">UBA8781</strain>
    </source>
</reference>
<name>A0A3D1JCN1_9CHLR</name>
<dbReference type="Proteomes" id="UP000264141">
    <property type="component" value="Unassembled WGS sequence"/>
</dbReference>
<sequence>MNNWRELIKRPQVLAGIAFLAGAIFGLVILGWWLWPVQWTDASARELRADLREDYLRMAIDSYSKNPDAALAKARLDELGDKAKEALDAVKKNNGTQDPAVIAEFEKLLYGQVSAPEGPAATQTLAEGGVVATKEPAATPAPAGRTSLTTILVLLCVLTLVIAGVLVYLFVIRNRQGQGAVTAGATIPRSMRSAQTQEYSEGGAEAPVVQYLSTYTLGNDLFDDSFSIDSPTGEFLGECGVGISETIGVGDPKKVTAFEVWLFDKNDIQTVTKVLMSAHAFNDPVISQRLASKGEPVLAEPGKRITLETATLQLEARVVSMSYGQGALPAGSFFEQLTLELAVWPKQAM</sequence>
<accession>A0A3D1JCN1</accession>
<organism evidence="2 3">
    <name type="scientific">Anaerolinea thermolimosa</name>
    <dbReference type="NCBI Taxonomy" id="229919"/>
    <lineage>
        <taxon>Bacteria</taxon>
        <taxon>Bacillati</taxon>
        <taxon>Chloroflexota</taxon>
        <taxon>Anaerolineae</taxon>
        <taxon>Anaerolineales</taxon>
        <taxon>Anaerolineaceae</taxon>
        <taxon>Anaerolinea</taxon>
    </lineage>
</organism>
<comment type="caution">
    <text evidence="2">The sequence shown here is derived from an EMBL/GenBank/DDBJ whole genome shotgun (WGS) entry which is preliminary data.</text>
</comment>
<proteinExistence type="predicted"/>
<protein>
    <submittedName>
        <fullName evidence="2">Uncharacterized protein</fullName>
    </submittedName>
</protein>
<keyword evidence="1" id="KW-0472">Membrane</keyword>
<gene>
    <name evidence="2" type="ORF">DEQ80_00590</name>
</gene>
<evidence type="ECO:0000256" key="1">
    <source>
        <dbReference type="SAM" id="Phobius"/>
    </source>
</evidence>
<keyword evidence="1" id="KW-0812">Transmembrane</keyword>
<dbReference type="OrthoDB" id="155911at2"/>
<keyword evidence="1" id="KW-1133">Transmembrane helix</keyword>
<dbReference type="AlphaFoldDB" id="A0A3D1JCN1"/>